<dbReference type="Proteomes" id="UP000092403">
    <property type="component" value="Unassembled WGS sequence"/>
</dbReference>
<evidence type="ECO:0000256" key="9">
    <source>
        <dbReference type="ARBA" id="ARBA00023125"/>
    </source>
</evidence>
<evidence type="ECO:0000256" key="2">
    <source>
        <dbReference type="ARBA" id="ARBA00022478"/>
    </source>
</evidence>
<evidence type="ECO:0000256" key="5">
    <source>
        <dbReference type="ARBA" id="ARBA00022695"/>
    </source>
</evidence>
<feature type="binding site" evidence="13">
    <location>
        <position position="455"/>
    </location>
    <ligand>
        <name>Mg(2+)</name>
        <dbReference type="ChEBI" id="CHEBI:18420"/>
    </ligand>
</feature>
<evidence type="ECO:0000256" key="4">
    <source>
        <dbReference type="ARBA" id="ARBA00022679"/>
    </source>
</evidence>
<keyword evidence="9 13" id="KW-0238">DNA-binding</keyword>
<evidence type="ECO:0000256" key="12">
    <source>
        <dbReference type="ARBA" id="ARBA00053389"/>
    </source>
</evidence>
<feature type="binding site" evidence="13">
    <location>
        <position position="73"/>
    </location>
    <ligand>
        <name>Zn(2+)</name>
        <dbReference type="ChEBI" id="CHEBI:29105"/>
        <label>1</label>
    </ligand>
</feature>
<dbReference type="Gene3D" id="6.20.50.80">
    <property type="match status" value="1"/>
</dbReference>
<dbReference type="Gene3D" id="2.40.40.20">
    <property type="match status" value="1"/>
</dbReference>
<evidence type="ECO:0000313" key="20">
    <source>
        <dbReference type="Proteomes" id="UP000092401"/>
    </source>
</evidence>
<dbReference type="GO" id="GO:0003899">
    <property type="term" value="F:DNA-directed RNA polymerase activity"/>
    <property type="evidence" value="ECO:0007669"/>
    <property type="project" value="UniProtKB-UniRule"/>
</dbReference>
<dbReference type="FunFam" id="4.10.860.120:FF:000003">
    <property type="entry name" value="DNA-directed RNA polymerase subunit"/>
    <property type="match status" value="1"/>
</dbReference>
<dbReference type="EMBL" id="LNJC01000020">
    <property type="protein sequence ID" value="KYC50085.1"/>
    <property type="molecule type" value="Genomic_DNA"/>
</dbReference>
<comment type="cofactor">
    <cofactor evidence="13">
        <name>Zn(2+)</name>
        <dbReference type="ChEBI" id="CHEBI:29105"/>
    </cofactor>
    <text evidence="13">Binds at least 2 Zn(2+) per subunit.</text>
</comment>
<name>A0A150ISE2_9EURY</name>
<dbReference type="FunFam" id="2.40.40.20:FF:000019">
    <property type="entry name" value="DNA-directed RNA polymerase II subunit RPB1"/>
    <property type="match status" value="1"/>
</dbReference>
<comment type="function">
    <text evidence="14">DNA-dependent RNA polymerase catalyzes the transcription of DNA into RNA using the four ribonucleoside triphosphates as substrates.</text>
</comment>
<keyword evidence="10 13" id="KW-0804">Transcription</keyword>
<evidence type="ECO:0000256" key="10">
    <source>
        <dbReference type="ARBA" id="ARBA00023163"/>
    </source>
</evidence>
<evidence type="ECO:0000313" key="19">
    <source>
        <dbReference type="Proteomes" id="UP000091929"/>
    </source>
</evidence>
<dbReference type="AlphaFoldDB" id="A0A150ISE2"/>
<dbReference type="Gene3D" id="6.10.250.2940">
    <property type="match status" value="1"/>
</dbReference>
<dbReference type="EC" id="2.7.7.6" evidence="13"/>
<dbReference type="Gene3D" id="1.10.274.100">
    <property type="entry name" value="RNA polymerase Rpb1, domain 3"/>
    <property type="match status" value="1"/>
</dbReference>
<evidence type="ECO:0000313" key="18">
    <source>
        <dbReference type="EMBL" id="KYC50085.1"/>
    </source>
</evidence>
<comment type="similarity">
    <text evidence="1 13 14">Belongs to the RNA polymerase beta' chain family.</text>
</comment>
<evidence type="ECO:0000256" key="14">
    <source>
        <dbReference type="RuleBase" id="RU004279"/>
    </source>
</evidence>
<organism evidence="17 19">
    <name type="scientific">Candidatus Methanofastidiosum methylothiophilum</name>
    <dbReference type="NCBI Taxonomy" id="1705564"/>
    <lineage>
        <taxon>Archaea</taxon>
        <taxon>Methanobacteriati</taxon>
        <taxon>Methanobacteriota</taxon>
        <taxon>Stenosarchaea group</taxon>
        <taxon>Candidatus Methanofastidiosia</taxon>
        <taxon>Candidatus Methanofastidiosales</taxon>
        <taxon>Candidatus Methanofastidiosaceae</taxon>
        <taxon>Candidatus Methanofastidiosum</taxon>
    </lineage>
</organism>
<feature type="binding site" evidence="13">
    <location>
        <position position="103"/>
    </location>
    <ligand>
        <name>Zn(2+)</name>
        <dbReference type="ChEBI" id="CHEBI:29105"/>
        <label>2</label>
    </ligand>
</feature>
<sequence>MFKVPKVIDKIQFGILSPEDVRKMSVLRVITADTYDDDGYPIEKGLMDQRLGVIDPGLKCKTCGQKFGDCPGHFGHIELARPVIHVGHAKDVHKILKSVCRDCGKLKLDASQREHFQEQLSKATDRLKSKELVVKEAMDKAAKAVCPWCGSDKRTIKFEKPYTFYEEWGEERNKLTPIDVRERLEKIPVEDYELIGVNKDVSKPEWMVLTVLPVPPVTVRPSITLESSVRSEDDLTHKLVDIIRINQRLRENIDAGAPQLIVEDLWELLQYHVTTYFNNSTSGVPPARHRSGRILKTISQRLSGKEGRFRSNLSGKRVDFSARTVVSPDPYISINEVGVPDFVASELTVPERVTAYNLEEMKKIVRNGPNKHPGANYVIRNDGRRKKITDTTKDDVAEELDVGFIVERQLRDGDIVLFNRQPSLHRLSIMAHEVRVMPYKTFRLNLCVCPPYNADFDGDEMNLHLPQTEEARSEAGIIMKVQENIISPRYGEPVIGGMQDYISGAYLMTRDGSEFSAEEVEESFYESDILKSKVDVDAFKDRSKSWTGKELFEVLLPKDLSVEFRSKTCRKCEKCEFDNCKFDNYVVIKEGKLLKGVIDGAAFKARSSCKLLDKIVKDYGSDEGREFLDCVTKLIISVIMKVGLTTGIDDVDIPEEGLERIDEILENAHKKVMENIEAYNRGELEKQPGQTLEDTLENRIMAELAKARDNAGGVAEQYLGMKRHAVIMAKTGAKGNMLDLTQMAACLGQMTVRGKRLHRGYQDRSLPHFKRGDRSAKARGFVSASYRKGLSPTEFFFHSMGGREGLVDTAVRTAQSGYMQRRLINALQDLKVEKDRSVRDNSNNIIQFEYGEDGVDPSRSSYGQAVDIDWIVHKTLAMRKS</sequence>
<dbReference type="InterPro" id="IPR038120">
    <property type="entry name" value="Rpb1_funnel_sf"/>
</dbReference>
<dbReference type="Pfam" id="PF05000">
    <property type="entry name" value="RNA_pol_Rpb1_4"/>
    <property type="match status" value="1"/>
</dbReference>
<dbReference type="Pfam" id="PF04983">
    <property type="entry name" value="RNA_pol_Rpb1_3"/>
    <property type="match status" value="1"/>
</dbReference>
<feature type="binding site" evidence="13">
    <location>
        <position position="63"/>
    </location>
    <ligand>
        <name>Zn(2+)</name>
        <dbReference type="ChEBI" id="CHEBI:29105"/>
        <label>1</label>
    </ligand>
</feature>
<evidence type="ECO:0000256" key="6">
    <source>
        <dbReference type="ARBA" id="ARBA00022723"/>
    </source>
</evidence>
<keyword evidence="6 13" id="KW-0479">Metal-binding</keyword>
<dbReference type="Gene3D" id="1.10.132.30">
    <property type="match status" value="1"/>
</dbReference>
<dbReference type="InterPro" id="IPR007080">
    <property type="entry name" value="RNA_pol_Rpb1_1"/>
</dbReference>
<comment type="function">
    <text evidence="12 13">DNA-dependent RNA polymerase (RNAP) catalyzes the transcription of DNA into RNA using the four ribonucleoside triphosphates as substrates. Forms the clamp head domain.</text>
</comment>
<dbReference type="PATRIC" id="fig|1706438.3.peg.1089"/>
<feature type="binding site" evidence="13">
    <location>
        <position position="146"/>
    </location>
    <ligand>
        <name>Zn(2+)</name>
        <dbReference type="ChEBI" id="CHEBI:29105"/>
        <label>2</label>
    </ligand>
</feature>
<dbReference type="InterPro" id="IPR006592">
    <property type="entry name" value="RNA_pol_N"/>
</dbReference>
<dbReference type="InterPro" id="IPR007066">
    <property type="entry name" value="RNA_pol_Rpb1_3"/>
</dbReference>
<dbReference type="GO" id="GO:0008270">
    <property type="term" value="F:zinc ion binding"/>
    <property type="evidence" value="ECO:0007669"/>
    <property type="project" value="UniProtKB-UniRule"/>
</dbReference>
<dbReference type="Gene3D" id="4.10.860.120">
    <property type="entry name" value="RNA polymerase II, clamp domain"/>
    <property type="match status" value="2"/>
</dbReference>
<feature type="binding site" evidence="13">
    <location>
        <position position="70"/>
    </location>
    <ligand>
        <name>Zn(2+)</name>
        <dbReference type="ChEBI" id="CHEBI:29105"/>
        <label>1</label>
    </ligand>
</feature>
<protein>
    <recommendedName>
        <fullName evidence="13">DNA-directed RNA polymerase subunit Rpo1N</fullName>
        <ecNumber evidence="13">2.7.7.6</ecNumber>
    </recommendedName>
    <alternativeName>
        <fullName evidence="13">DNA-directed RNA polymerase subunit A'</fullName>
    </alternativeName>
</protein>
<dbReference type="Proteomes" id="UP000091929">
    <property type="component" value="Unassembled WGS sequence"/>
</dbReference>
<feature type="binding site" evidence="13">
    <location>
        <position position="100"/>
    </location>
    <ligand>
        <name>Zn(2+)</name>
        <dbReference type="ChEBI" id="CHEBI:29105"/>
        <label>2</label>
    </ligand>
</feature>
<dbReference type="EMBL" id="LNGE01000012">
    <property type="protein sequence ID" value="KYC45725.1"/>
    <property type="molecule type" value="Genomic_DNA"/>
</dbReference>
<dbReference type="NCBIfam" id="NF006336">
    <property type="entry name" value="PRK08566.1"/>
    <property type="match status" value="1"/>
</dbReference>
<gene>
    <name evidence="13 17" type="primary">rpoA1</name>
    <name evidence="13" type="synonym">rpo1N</name>
    <name evidence="16" type="ORF">APG10_00622</name>
    <name evidence="17" type="ORF">APG11_00768</name>
    <name evidence="18" type="ORF">APG12_01079</name>
</gene>
<dbReference type="HAMAP" id="MF_00863">
    <property type="entry name" value="RNApol_arch_Rpo1N"/>
    <property type="match status" value="1"/>
</dbReference>
<dbReference type="PATRIC" id="fig|1706436.3.peg.629"/>
<dbReference type="InterPro" id="IPR045867">
    <property type="entry name" value="DNA-dir_RpoC_beta_prime"/>
</dbReference>
<dbReference type="PANTHER" id="PTHR19376:SF32">
    <property type="entry name" value="DNA-DIRECTED RNA POLYMERASE III SUBUNIT RPC1"/>
    <property type="match status" value="1"/>
</dbReference>
<keyword evidence="2 13" id="KW-0240">DNA-directed RNA polymerase</keyword>
<accession>A0A150ILS2</accession>
<dbReference type="Pfam" id="PF04997">
    <property type="entry name" value="RNA_pol_Rpb1_1"/>
    <property type="match status" value="1"/>
</dbReference>
<comment type="cofactor">
    <cofactor evidence="13">
        <name>Mg(2+)</name>
        <dbReference type="ChEBI" id="CHEBI:18420"/>
    </cofactor>
</comment>
<keyword evidence="5 13" id="KW-0548">Nucleotidyltransferase</keyword>
<comment type="caution">
    <text evidence="17">The sequence shown here is derived from an EMBL/GenBank/DDBJ whole genome shotgun (WGS) entry which is preliminary data.</text>
</comment>
<dbReference type="GO" id="GO:0005737">
    <property type="term" value="C:cytoplasm"/>
    <property type="evidence" value="ECO:0007669"/>
    <property type="project" value="UniProtKB-SubCell"/>
</dbReference>
<feature type="binding site" evidence="13">
    <location>
        <position position="149"/>
    </location>
    <ligand>
        <name>Zn(2+)</name>
        <dbReference type="ChEBI" id="CHEBI:29105"/>
        <label>2</label>
    </ligand>
</feature>
<dbReference type="NCBIfam" id="TIGR02390">
    <property type="entry name" value="RNA_pol_rpoA1"/>
    <property type="match status" value="1"/>
</dbReference>
<dbReference type="GO" id="GO:0006351">
    <property type="term" value="P:DNA-templated transcription"/>
    <property type="evidence" value="ECO:0007669"/>
    <property type="project" value="UniProtKB-UniRule"/>
</dbReference>
<evidence type="ECO:0000256" key="7">
    <source>
        <dbReference type="ARBA" id="ARBA00022833"/>
    </source>
</evidence>
<feature type="binding site" evidence="13">
    <location>
        <position position="459"/>
    </location>
    <ligand>
        <name>Mg(2+)</name>
        <dbReference type="ChEBI" id="CHEBI:18420"/>
    </ligand>
</feature>
<dbReference type="InterPro" id="IPR007083">
    <property type="entry name" value="RNA_pol_Rpb1_4"/>
</dbReference>
<dbReference type="InterPro" id="IPR007081">
    <property type="entry name" value="RNA_pol_Rpb1_5"/>
</dbReference>
<comment type="subcellular location">
    <subcellularLocation>
        <location evidence="13">Cytoplasm</location>
    </subcellularLocation>
</comment>
<dbReference type="InterPro" id="IPR012758">
    <property type="entry name" value="RPO1N"/>
</dbReference>
<dbReference type="InterPro" id="IPR044893">
    <property type="entry name" value="RNA_pol_Rpb1_clamp_domain"/>
</dbReference>
<dbReference type="Pfam" id="PF04998">
    <property type="entry name" value="RNA_pol_Rpb1_5"/>
    <property type="match status" value="1"/>
</dbReference>
<dbReference type="PATRIC" id="fig|1706437.3.peg.773"/>
<keyword evidence="4 13" id="KW-0808">Transferase</keyword>
<dbReference type="GO" id="GO:0000287">
    <property type="term" value="F:magnesium ion binding"/>
    <property type="evidence" value="ECO:0007669"/>
    <property type="project" value="UniProtKB-UniRule"/>
</dbReference>
<evidence type="ECO:0000313" key="16">
    <source>
        <dbReference type="EMBL" id="KYC45725.1"/>
    </source>
</evidence>
<feature type="domain" description="RNA polymerase N-terminal" evidence="15">
    <location>
        <begin position="205"/>
        <end position="509"/>
    </location>
</feature>
<dbReference type="SMART" id="SM00663">
    <property type="entry name" value="RPOLA_N"/>
    <property type="match status" value="1"/>
</dbReference>
<keyword evidence="8 13" id="KW-0460">Magnesium</keyword>
<evidence type="ECO:0000259" key="15">
    <source>
        <dbReference type="SMART" id="SM00663"/>
    </source>
</evidence>
<evidence type="ECO:0000256" key="11">
    <source>
        <dbReference type="ARBA" id="ARBA00048552"/>
    </source>
</evidence>
<keyword evidence="7 13" id="KW-0862">Zinc</keyword>
<dbReference type="SUPFAM" id="SSF64484">
    <property type="entry name" value="beta and beta-prime subunits of DNA dependent RNA-polymerase"/>
    <property type="match status" value="1"/>
</dbReference>
<feature type="binding site" evidence="13">
    <location>
        <position position="60"/>
    </location>
    <ligand>
        <name>Zn(2+)</name>
        <dbReference type="ChEBI" id="CHEBI:29105"/>
        <label>1</label>
    </ligand>
</feature>
<comment type="subunit">
    <text evidence="13">Part of the RNA polymerase complex.</text>
</comment>
<evidence type="ECO:0000256" key="13">
    <source>
        <dbReference type="HAMAP-Rule" id="MF_00863"/>
    </source>
</evidence>
<dbReference type="PANTHER" id="PTHR19376">
    <property type="entry name" value="DNA-DIRECTED RNA POLYMERASE"/>
    <property type="match status" value="1"/>
</dbReference>
<dbReference type="GO" id="GO:0003677">
    <property type="term" value="F:DNA binding"/>
    <property type="evidence" value="ECO:0007669"/>
    <property type="project" value="UniProtKB-UniRule"/>
</dbReference>
<reference evidence="19 20" key="1">
    <citation type="journal article" date="2016" name="ISME J.">
        <title>Chasing the elusive Euryarchaeota class WSA2: genomes reveal a uniquely fastidious methyl-reducing methanogen.</title>
        <authorList>
            <person name="Nobu M.K."/>
            <person name="Narihiro T."/>
            <person name="Kuroda K."/>
            <person name="Mei R."/>
            <person name="Liu W.T."/>
        </authorList>
    </citation>
    <scope>NUCLEOTIDE SEQUENCE [LARGE SCALE GENOMIC DNA]</scope>
    <source>
        <strain evidence="16">B03fssc0709_Meth_Bin005</strain>
        <strain evidence="17">B15fssc0709_Meth_Bin003</strain>
        <strain evidence="18">BMIXfssc0709_Meth_Bin006</strain>
    </source>
</reference>
<feature type="binding site" evidence="13">
    <location>
        <position position="457"/>
    </location>
    <ligand>
        <name>Mg(2+)</name>
        <dbReference type="ChEBI" id="CHEBI:18420"/>
    </ligand>
</feature>
<evidence type="ECO:0000256" key="1">
    <source>
        <dbReference type="ARBA" id="ARBA00006460"/>
    </source>
</evidence>
<comment type="catalytic activity">
    <reaction evidence="11 13 14">
        <text>RNA(n) + a ribonucleoside 5'-triphosphate = RNA(n+1) + diphosphate</text>
        <dbReference type="Rhea" id="RHEA:21248"/>
        <dbReference type="Rhea" id="RHEA-COMP:14527"/>
        <dbReference type="Rhea" id="RHEA-COMP:17342"/>
        <dbReference type="ChEBI" id="CHEBI:33019"/>
        <dbReference type="ChEBI" id="CHEBI:61557"/>
        <dbReference type="ChEBI" id="CHEBI:140395"/>
        <dbReference type="EC" id="2.7.7.6"/>
    </reaction>
</comment>
<keyword evidence="3 13" id="KW-0963">Cytoplasm</keyword>
<evidence type="ECO:0000313" key="17">
    <source>
        <dbReference type="EMBL" id="KYC47890.1"/>
    </source>
</evidence>
<evidence type="ECO:0000256" key="8">
    <source>
        <dbReference type="ARBA" id="ARBA00022842"/>
    </source>
</evidence>
<proteinExistence type="inferred from homology"/>
<evidence type="ECO:0000256" key="3">
    <source>
        <dbReference type="ARBA" id="ARBA00022490"/>
    </source>
</evidence>
<dbReference type="Gene3D" id="3.30.1490.180">
    <property type="entry name" value="RNA polymerase ii"/>
    <property type="match status" value="1"/>
</dbReference>
<dbReference type="InterPro" id="IPR000722">
    <property type="entry name" value="RNA_pol_asu"/>
</dbReference>
<dbReference type="InterPro" id="IPR042102">
    <property type="entry name" value="RNA_pol_Rpb1_3_sf"/>
</dbReference>
<dbReference type="Pfam" id="PF00623">
    <property type="entry name" value="RNA_pol_Rpb1_2"/>
    <property type="match status" value="1"/>
</dbReference>
<dbReference type="Proteomes" id="UP000092401">
    <property type="component" value="Unassembled WGS sequence"/>
</dbReference>
<dbReference type="GO" id="GO:0000428">
    <property type="term" value="C:DNA-directed RNA polymerase complex"/>
    <property type="evidence" value="ECO:0007669"/>
    <property type="project" value="UniProtKB-KW"/>
</dbReference>
<dbReference type="EMBL" id="LNGF01000014">
    <property type="protein sequence ID" value="KYC47890.1"/>
    <property type="molecule type" value="Genomic_DNA"/>
</dbReference>
<dbReference type="CDD" id="cd02582">
    <property type="entry name" value="RNAP_archeal_A"/>
    <property type="match status" value="1"/>
</dbReference>
<accession>A0A150IYY7</accession>
<accession>A0A150ISE2</accession>